<reference evidence="3 4" key="1">
    <citation type="submission" date="2020-03" db="EMBL/GenBank/DDBJ databases">
        <title>WGS of actinomycetes isolated from Thailand.</title>
        <authorList>
            <person name="Thawai C."/>
        </authorList>
    </citation>
    <scope>NUCLEOTIDE SEQUENCE [LARGE SCALE GENOMIC DNA]</scope>
    <source>
        <strain evidence="3 4">PRB2-1</strain>
    </source>
</reference>
<evidence type="ECO:0000256" key="2">
    <source>
        <dbReference type="SAM" id="Phobius"/>
    </source>
</evidence>
<organism evidence="3 4">
    <name type="scientific">Actinacidiphila epipremni</name>
    <dbReference type="NCBI Taxonomy" id="2053013"/>
    <lineage>
        <taxon>Bacteria</taxon>
        <taxon>Bacillati</taxon>
        <taxon>Actinomycetota</taxon>
        <taxon>Actinomycetes</taxon>
        <taxon>Kitasatosporales</taxon>
        <taxon>Streptomycetaceae</taxon>
        <taxon>Actinacidiphila</taxon>
    </lineage>
</organism>
<sequence>MTGRPLTRTQAGVLGAAMLGMLAIGAAGARGTYSNLTSIYSGSTALGAVAAGEGATLILALAYVGLVMLGQGAPRTVRAGLWLLPAVGSALGAVAAGGARTTVVYAATPLAMVAAAEGVGLLARRIVVRTTGEDVEARRRTAAAVRALAYEQARAERHPDEAVRQRAARRAWRLARRVGADDTALGEQLLDVQRVRLTEGADAALAAMFAPAVTPARDAVGTSVTPALDPAPEPAVEQPPAAETGTPVPGAVTQVIEPEAPAAALAELAVVAGVPTPTPGDALSGEQLVVVLRWLRYQEDPPRSYRAAVTAFRDAGYVGSEERVRRAWGDLMSREEDGTTAR</sequence>
<feature type="region of interest" description="Disordered" evidence="1">
    <location>
        <begin position="223"/>
        <end position="248"/>
    </location>
</feature>
<feature type="transmembrane region" description="Helical" evidence="2">
    <location>
        <begin position="12"/>
        <end position="33"/>
    </location>
</feature>
<dbReference type="Proteomes" id="UP000734511">
    <property type="component" value="Unassembled WGS sequence"/>
</dbReference>
<keyword evidence="2" id="KW-0472">Membrane</keyword>
<dbReference type="RefSeq" id="WP_167981123.1">
    <property type="nucleotide sequence ID" value="NZ_JAATEJ010000001.1"/>
</dbReference>
<keyword evidence="2" id="KW-1133">Transmembrane helix</keyword>
<evidence type="ECO:0000256" key="1">
    <source>
        <dbReference type="SAM" id="MobiDB-lite"/>
    </source>
</evidence>
<feature type="transmembrane region" description="Helical" evidence="2">
    <location>
        <begin position="45"/>
        <end position="67"/>
    </location>
</feature>
<feature type="transmembrane region" description="Helical" evidence="2">
    <location>
        <begin position="103"/>
        <end position="123"/>
    </location>
</feature>
<evidence type="ECO:0008006" key="5">
    <source>
        <dbReference type="Google" id="ProtNLM"/>
    </source>
</evidence>
<dbReference type="EMBL" id="JAATEJ010000001">
    <property type="protein sequence ID" value="NJP42290.1"/>
    <property type="molecule type" value="Genomic_DNA"/>
</dbReference>
<protein>
    <recommendedName>
        <fullName evidence="5">DUF2637 domain-containing protein</fullName>
    </recommendedName>
</protein>
<comment type="caution">
    <text evidence="3">The sequence shown here is derived from an EMBL/GenBank/DDBJ whole genome shotgun (WGS) entry which is preliminary data.</text>
</comment>
<keyword evidence="2" id="KW-0812">Transmembrane</keyword>
<evidence type="ECO:0000313" key="3">
    <source>
        <dbReference type="EMBL" id="NJP42290.1"/>
    </source>
</evidence>
<evidence type="ECO:0000313" key="4">
    <source>
        <dbReference type="Proteomes" id="UP000734511"/>
    </source>
</evidence>
<feature type="transmembrane region" description="Helical" evidence="2">
    <location>
        <begin position="79"/>
        <end position="97"/>
    </location>
</feature>
<accession>A0ABX0ZET8</accession>
<feature type="compositionally biased region" description="Low complexity" evidence="1">
    <location>
        <begin position="234"/>
        <end position="243"/>
    </location>
</feature>
<name>A0ABX0ZET8_9ACTN</name>
<gene>
    <name evidence="3" type="ORF">HCN08_02495</name>
</gene>
<keyword evidence="4" id="KW-1185">Reference proteome</keyword>
<proteinExistence type="predicted"/>